<dbReference type="PRINTS" id="PR00080">
    <property type="entry name" value="SDRFAMILY"/>
</dbReference>
<dbReference type="PANTHER" id="PTHR42901:SF1">
    <property type="entry name" value="ALCOHOL DEHYDROGENASE"/>
    <property type="match status" value="1"/>
</dbReference>
<organism evidence="4 5">
    <name type="scientific">Shouchella lehensis G1</name>
    <dbReference type="NCBI Taxonomy" id="1246626"/>
    <lineage>
        <taxon>Bacteria</taxon>
        <taxon>Bacillati</taxon>
        <taxon>Bacillota</taxon>
        <taxon>Bacilli</taxon>
        <taxon>Bacillales</taxon>
        <taxon>Bacillaceae</taxon>
        <taxon>Shouchella</taxon>
    </lineage>
</organism>
<evidence type="ECO:0000256" key="3">
    <source>
        <dbReference type="RuleBase" id="RU000363"/>
    </source>
</evidence>
<dbReference type="PRINTS" id="PR00081">
    <property type="entry name" value="GDHRDH"/>
</dbReference>
<dbReference type="GO" id="GO:0016491">
    <property type="term" value="F:oxidoreductase activity"/>
    <property type="evidence" value="ECO:0007669"/>
    <property type="project" value="UniProtKB-KW"/>
</dbReference>
<reference evidence="4 5" key="1">
    <citation type="journal article" date="2014" name="Gene">
        <title>A comparative genomic analysis of the alkalitolerant soil bacterium Bacillus lehensis G1.</title>
        <authorList>
            <person name="Noor Y.M."/>
            <person name="Samsulrizal N.H."/>
            <person name="Jema'on N.A."/>
            <person name="Low K.O."/>
            <person name="Ramli A.N."/>
            <person name="Alias N.I."/>
            <person name="Damis S.I."/>
            <person name="Fuzi S.F."/>
            <person name="Isa M.N."/>
            <person name="Murad A.M."/>
            <person name="Raih M.F."/>
            <person name="Bakar F.D."/>
            <person name="Najimudin N."/>
            <person name="Mahadi N.M."/>
            <person name="Illias R.M."/>
        </authorList>
    </citation>
    <scope>NUCLEOTIDE SEQUENCE [LARGE SCALE GENOMIC DNA]</scope>
    <source>
        <strain evidence="4 5">G1</strain>
    </source>
</reference>
<gene>
    <name evidence="4" type="ORF">BleG1_3535</name>
</gene>
<dbReference type="Pfam" id="PF00106">
    <property type="entry name" value="adh_short"/>
    <property type="match status" value="1"/>
</dbReference>
<dbReference type="STRING" id="1246626.BleG1_3535"/>
<dbReference type="CDD" id="cd05233">
    <property type="entry name" value="SDR_c"/>
    <property type="match status" value="1"/>
</dbReference>
<dbReference type="SUPFAM" id="SSF51735">
    <property type="entry name" value="NAD(P)-binding Rossmann-fold domains"/>
    <property type="match status" value="1"/>
</dbReference>
<dbReference type="InterPro" id="IPR020904">
    <property type="entry name" value="Sc_DH/Rdtase_CS"/>
</dbReference>
<protein>
    <submittedName>
        <fullName evidence="4">Oxidoreductase</fullName>
    </submittedName>
</protein>
<evidence type="ECO:0000256" key="1">
    <source>
        <dbReference type="ARBA" id="ARBA00006484"/>
    </source>
</evidence>
<name>A0A060M105_9BACI</name>
<dbReference type="HOGENOM" id="CLU_010194_2_10_9"/>
<dbReference type="PROSITE" id="PS00061">
    <property type="entry name" value="ADH_SHORT"/>
    <property type="match status" value="1"/>
</dbReference>
<dbReference type="Proteomes" id="UP000027142">
    <property type="component" value="Chromosome"/>
</dbReference>
<dbReference type="Gene3D" id="3.40.50.720">
    <property type="entry name" value="NAD(P)-binding Rossmann-like Domain"/>
    <property type="match status" value="1"/>
</dbReference>
<evidence type="ECO:0000313" key="4">
    <source>
        <dbReference type="EMBL" id="AIC96082.1"/>
    </source>
</evidence>
<dbReference type="AlphaFoldDB" id="A0A060M105"/>
<keyword evidence="5" id="KW-1185">Reference proteome</keyword>
<comment type="similarity">
    <text evidence="1 3">Belongs to the short-chain dehydrogenases/reductases (SDR) family.</text>
</comment>
<sequence length="238" mass="26059">MKDVIVITGASRGLGKALTLHYAKQGYRLGICARNEEELMKVKEEAIALGAEVVAVRADVANAKDVDRFVSVVEATFGTIDILLNNASIFGPGPQLLADYDEHMFQDVLHTNVLNPFLMTKRTLATMLTNDRGLIISITSAAGQTGFAEWGAYGVSKFAVEGLMQTWADELSETETEVCLVDPGEMNTAMHDIAVPNCDYPLLEPEELLPLFDHIIQHRGTVNGKRFDIDSFLEEAGQ</sequence>
<dbReference type="RefSeq" id="WP_038483682.1">
    <property type="nucleotide sequence ID" value="NZ_CP003923.1"/>
</dbReference>
<proteinExistence type="inferred from homology"/>
<dbReference type="KEGG" id="ble:BleG1_3535"/>
<accession>A0A060M105</accession>
<evidence type="ECO:0000313" key="5">
    <source>
        <dbReference type="Proteomes" id="UP000027142"/>
    </source>
</evidence>
<dbReference type="EMBL" id="CP003923">
    <property type="protein sequence ID" value="AIC96082.1"/>
    <property type="molecule type" value="Genomic_DNA"/>
</dbReference>
<dbReference type="InterPro" id="IPR002347">
    <property type="entry name" value="SDR_fam"/>
</dbReference>
<evidence type="ECO:0000256" key="2">
    <source>
        <dbReference type="ARBA" id="ARBA00023002"/>
    </source>
</evidence>
<dbReference type="InterPro" id="IPR036291">
    <property type="entry name" value="NAD(P)-bd_dom_sf"/>
</dbReference>
<keyword evidence="2" id="KW-0560">Oxidoreductase</keyword>
<dbReference type="OrthoDB" id="9775296at2"/>
<dbReference type="PATRIC" id="fig|1246626.3.peg.3524"/>
<dbReference type="eggNOG" id="COG1028">
    <property type="taxonomic scope" value="Bacteria"/>
</dbReference>
<dbReference type="PANTHER" id="PTHR42901">
    <property type="entry name" value="ALCOHOL DEHYDROGENASE"/>
    <property type="match status" value="1"/>
</dbReference>